<feature type="transmembrane region" description="Helical" evidence="2">
    <location>
        <begin position="51"/>
        <end position="71"/>
    </location>
</feature>
<proteinExistence type="predicted"/>
<sequence>MADATKAARVQEKRGSTSNGQQQKGRYPHDRSRSVRARPLRPQRDRRGSRLMWESAIAVIGTLAGGLLVTITQQLTDRRRRREQHREHVADLTGRLLSAALRYRQLYWLRVDALRAGEPDPVVRADLYQARSDVTEARDRLALAVTDETLLRAAGRAAWSALGLSEIDPGVPQDGRYTPEIEARLEAARQHTHTTHTELRQAAAGYGTPSAPRRVVDTRSEST</sequence>
<evidence type="ECO:0000256" key="1">
    <source>
        <dbReference type="SAM" id="MobiDB-lite"/>
    </source>
</evidence>
<keyword evidence="2" id="KW-0812">Transmembrane</keyword>
<feature type="compositionally biased region" description="Basic and acidic residues" evidence="1">
    <location>
        <begin position="214"/>
        <end position="223"/>
    </location>
</feature>
<reference evidence="4" key="2">
    <citation type="submission" date="2008-12" db="EMBL/GenBank/DDBJ databases">
        <title>Annotation of Streptomyces roseosporus strain NRRL 15998.</title>
        <authorList>
            <consortium name="The Broad Institute Genome Sequencing Platform"/>
            <consortium name="Broad Institute Microbial Sequencing Center"/>
            <person name="Fischbach M."/>
            <person name="Ward D."/>
            <person name="Young S."/>
            <person name="Kodira C.D."/>
            <person name="Zeng Q."/>
            <person name="Koehrsen M."/>
            <person name="Godfrey P."/>
            <person name="Alvarado L."/>
            <person name="Berlin A.M."/>
            <person name="Borenstein D."/>
            <person name="Chen Z."/>
            <person name="Engels R."/>
            <person name="Freedman E."/>
            <person name="Gellesch M."/>
            <person name="Goldberg J."/>
            <person name="Griggs A."/>
            <person name="Gujja S."/>
            <person name="Heiman D.I."/>
            <person name="Hepburn T.A."/>
            <person name="Howarth C."/>
            <person name="Jen D."/>
            <person name="Larson L."/>
            <person name="Lewis B."/>
            <person name="Mehta T."/>
            <person name="Park D."/>
            <person name="Pearson M."/>
            <person name="Roberts A."/>
            <person name="Saif S."/>
            <person name="Shea T.D."/>
            <person name="Shenoy N."/>
            <person name="Sisk P."/>
            <person name="Stolte C."/>
            <person name="Sykes S.N."/>
            <person name="Walk T."/>
            <person name="White J."/>
            <person name="Yandava C."/>
            <person name="Straight P."/>
            <person name="Clardy J."/>
            <person name="Hung D."/>
            <person name="Kolter R."/>
            <person name="Mekalanos J."/>
            <person name="Walker S."/>
            <person name="Walsh C.T."/>
            <person name="Wieland B.L.C."/>
            <person name="Ilzarbe M."/>
            <person name="Galagan J."/>
            <person name="Nusbaum C."/>
            <person name="Birren B."/>
        </authorList>
    </citation>
    <scope>NUCLEOTIDE SEQUENCE [LARGE SCALE GENOMIC DNA]</scope>
    <source>
        <strain evidence="4">NRRL 15998</strain>
    </source>
</reference>
<accession>D6AUK1</accession>
<organism evidence="3 4">
    <name type="scientific">Streptomyces filamentosus NRRL 15998</name>
    <dbReference type="NCBI Taxonomy" id="457431"/>
    <lineage>
        <taxon>Bacteria</taxon>
        <taxon>Bacillati</taxon>
        <taxon>Actinomycetota</taxon>
        <taxon>Actinomycetes</taxon>
        <taxon>Kitasatosporales</taxon>
        <taxon>Streptomycetaceae</taxon>
        <taxon>Streptomyces</taxon>
    </lineage>
</organism>
<keyword evidence="2" id="KW-0472">Membrane</keyword>
<evidence type="ECO:0000256" key="2">
    <source>
        <dbReference type="SAM" id="Phobius"/>
    </source>
</evidence>
<name>D6AUK1_STRFL</name>
<gene>
    <name evidence="3" type="ORF">SSGG_01541</name>
</gene>
<evidence type="ECO:0000313" key="4">
    <source>
        <dbReference type="Proteomes" id="UP000003986"/>
    </source>
</evidence>
<dbReference type="Proteomes" id="UP000003986">
    <property type="component" value="Unassembled WGS sequence"/>
</dbReference>
<feature type="region of interest" description="Disordered" evidence="1">
    <location>
        <begin position="189"/>
        <end position="223"/>
    </location>
</feature>
<evidence type="ECO:0000313" key="3">
    <source>
        <dbReference type="EMBL" id="EFE74175.2"/>
    </source>
</evidence>
<feature type="region of interest" description="Disordered" evidence="1">
    <location>
        <begin position="1"/>
        <end position="47"/>
    </location>
</feature>
<feature type="compositionally biased region" description="Basic and acidic residues" evidence="1">
    <location>
        <begin position="189"/>
        <end position="199"/>
    </location>
</feature>
<protein>
    <submittedName>
        <fullName evidence="3">Predicted protein</fullName>
    </submittedName>
</protein>
<dbReference type="AlphaFoldDB" id="D6AUK1"/>
<reference evidence="4" key="1">
    <citation type="submission" date="2008-10" db="EMBL/GenBank/DDBJ databases">
        <authorList>
            <person name="Molnar K."/>
        </authorList>
    </citation>
    <scope>NUCLEOTIDE SEQUENCE [LARGE SCALE GENOMIC DNA]</scope>
    <source>
        <strain evidence="4">NRRL 15998</strain>
    </source>
</reference>
<dbReference type="EMBL" id="DS999644">
    <property type="protein sequence ID" value="EFE74175.2"/>
    <property type="molecule type" value="Genomic_DNA"/>
</dbReference>
<keyword evidence="2" id="KW-1133">Transmembrane helix</keyword>